<dbReference type="Pfam" id="PF07454">
    <property type="entry name" value="SpoIIP"/>
    <property type="match status" value="1"/>
</dbReference>
<organism evidence="1 2">
    <name type="scientific">Clostridium tagluense</name>
    <dbReference type="NCBI Taxonomy" id="360422"/>
    <lineage>
        <taxon>Bacteria</taxon>
        <taxon>Bacillati</taxon>
        <taxon>Bacillota</taxon>
        <taxon>Clostridia</taxon>
        <taxon>Eubacteriales</taxon>
        <taxon>Clostridiaceae</taxon>
        <taxon>Clostridium</taxon>
    </lineage>
</organism>
<accession>A0A401UU00</accession>
<evidence type="ECO:0000313" key="1">
    <source>
        <dbReference type="EMBL" id="GCD13025.1"/>
    </source>
</evidence>
<sequence length="386" mass="43769">MLFKYLYFKGKNKNGTSKKMDFSKHAIIRNSNGKIFLSIFTLLFIFLLGLILPKSVRANSEGKYQNYFYVNVLNNVLSVIKCSNKDENSMKPAVLSFLGIDISNPISIITKEIAYLDNNKGSSDVSVADENDCVEKVKSFILNPFNLNDKQVSKFKDKVESPNVIADLYNPKLKQTLNKAEPRVLIYHTHTCESYFTSDKETFKTYNSLDTTRSVCAVGDVISQELEEKYGIAVIHDKTVHDKGDYNNAYKKSGVTLDKYLKIYGDFDLIIDLHRDSVPDKNRVTTKINGENVAQIMFVVAQQNSRYSKQKKLINSMIGISNKLYPTLLNDLEITAVNRGIRFYNQDKSDNAVLIEVGTYTNDIGEVKNTGKYLSRIIAEQLNGKK</sequence>
<dbReference type="InterPro" id="IPR010897">
    <property type="entry name" value="Spore_II_P"/>
</dbReference>
<dbReference type="OrthoDB" id="1633470at2"/>
<proteinExistence type="predicted"/>
<name>A0A401UU00_9CLOT</name>
<dbReference type="RefSeq" id="WP_125006189.1">
    <property type="nucleotide sequence ID" value="NZ_BHYK01000051.1"/>
</dbReference>
<evidence type="ECO:0000313" key="2">
    <source>
        <dbReference type="Proteomes" id="UP000287872"/>
    </source>
</evidence>
<protein>
    <submittedName>
        <fullName evidence="1">Stage II sporulation protein P</fullName>
    </submittedName>
</protein>
<dbReference type="AlphaFoldDB" id="A0A401UU00"/>
<gene>
    <name evidence="1" type="primary">spoIIP_2</name>
    <name evidence="1" type="ORF">Ctaglu_46480</name>
</gene>
<comment type="caution">
    <text evidence="1">The sequence shown here is derived from an EMBL/GenBank/DDBJ whole genome shotgun (WGS) entry which is preliminary data.</text>
</comment>
<dbReference type="Proteomes" id="UP000287872">
    <property type="component" value="Unassembled WGS sequence"/>
</dbReference>
<dbReference type="NCBIfam" id="TIGR02867">
    <property type="entry name" value="spore_II_P"/>
    <property type="match status" value="1"/>
</dbReference>
<dbReference type="EMBL" id="BHYK01000051">
    <property type="protein sequence ID" value="GCD13025.1"/>
    <property type="molecule type" value="Genomic_DNA"/>
</dbReference>
<keyword evidence="2" id="KW-1185">Reference proteome</keyword>
<reference evidence="1 2" key="1">
    <citation type="submission" date="2018-11" db="EMBL/GenBank/DDBJ databases">
        <title>Genome sequencing and assembly of Clostridium tagluense strain A121.</title>
        <authorList>
            <person name="Murakami T."/>
            <person name="Segawa T."/>
            <person name="Shcherbakova V.A."/>
            <person name="Mori H."/>
            <person name="Yoshimura Y."/>
        </authorList>
    </citation>
    <scope>NUCLEOTIDE SEQUENCE [LARGE SCALE GENOMIC DNA]</scope>
    <source>
        <strain evidence="1 2">A121</strain>
    </source>
</reference>